<feature type="transmembrane region" description="Helical" evidence="1">
    <location>
        <begin position="95"/>
        <end position="112"/>
    </location>
</feature>
<keyword evidence="1" id="KW-0472">Membrane</keyword>
<reference evidence="2 3" key="1">
    <citation type="submission" date="2019-06" db="EMBL/GenBank/DDBJ databases">
        <title>Sequencing the genomes of 1000 actinobacteria strains.</title>
        <authorList>
            <person name="Klenk H.-P."/>
        </authorList>
    </citation>
    <scope>NUCLEOTIDE SEQUENCE [LARGE SCALE GENOMIC DNA]</scope>
    <source>
        <strain evidence="2 3">DSM 45301</strain>
    </source>
</reference>
<evidence type="ECO:0000313" key="3">
    <source>
        <dbReference type="Proteomes" id="UP000315677"/>
    </source>
</evidence>
<protein>
    <submittedName>
        <fullName evidence="2">Uncharacterized protein</fullName>
    </submittedName>
</protein>
<feature type="transmembrane region" description="Helical" evidence="1">
    <location>
        <begin position="177"/>
        <end position="200"/>
    </location>
</feature>
<comment type="caution">
    <text evidence="2">The sequence shown here is derived from an EMBL/GenBank/DDBJ whole genome shotgun (WGS) entry which is preliminary data.</text>
</comment>
<dbReference type="OrthoDB" id="2988755at2"/>
<keyword evidence="3" id="KW-1185">Reference proteome</keyword>
<name>A0A543E3I9_9PSEU</name>
<dbReference type="RefSeq" id="WP_142053000.1">
    <property type="nucleotide sequence ID" value="NZ_VFPA01000001.1"/>
</dbReference>
<keyword evidence="1" id="KW-1133">Transmembrane helix</keyword>
<proteinExistence type="predicted"/>
<dbReference type="Proteomes" id="UP000315677">
    <property type="component" value="Unassembled WGS sequence"/>
</dbReference>
<dbReference type="AlphaFoldDB" id="A0A543E3I9"/>
<feature type="transmembrane region" description="Helical" evidence="1">
    <location>
        <begin position="124"/>
        <end position="143"/>
    </location>
</feature>
<evidence type="ECO:0000256" key="1">
    <source>
        <dbReference type="SAM" id="Phobius"/>
    </source>
</evidence>
<keyword evidence="1" id="KW-0812">Transmembrane</keyword>
<sequence>MTGAVGNEEQRSARSLLGALGRRWPTALGLAAAASSISELVGGTPAAGVEEALIIAIPVLVYLSAAVLDRPRSAWPVTLGAVALVFGMSELDIEPVLGLAATSGAVLIVGIGRRLRSGADMPDARQIVGALGFGTAAVLALYLAPTLGGVLVGLGLVGHAAWDVYHHRRDIVVVRSLAEFCAVLDLLVGAAVIVLIVATAT</sequence>
<dbReference type="EMBL" id="VFPA01000001">
    <property type="protein sequence ID" value="TQM16158.1"/>
    <property type="molecule type" value="Genomic_DNA"/>
</dbReference>
<evidence type="ECO:0000313" key="2">
    <source>
        <dbReference type="EMBL" id="TQM16158.1"/>
    </source>
</evidence>
<gene>
    <name evidence="2" type="ORF">FB558_2965</name>
</gene>
<accession>A0A543E3I9</accession>
<organism evidence="2 3">
    <name type="scientific">Pseudonocardia kunmingensis</name>
    <dbReference type="NCBI Taxonomy" id="630975"/>
    <lineage>
        <taxon>Bacteria</taxon>
        <taxon>Bacillati</taxon>
        <taxon>Actinomycetota</taxon>
        <taxon>Actinomycetes</taxon>
        <taxon>Pseudonocardiales</taxon>
        <taxon>Pseudonocardiaceae</taxon>
        <taxon>Pseudonocardia</taxon>
    </lineage>
</organism>